<feature type="region of interest" description="Disordered" evidence="1">
    <location>
        <begin position="928"/>
        <end position="978"/>
    </location>
</feature>
<accession>A0A2V5I1P9</accession>
<feature type="compositionally biased region" description="Basic and acidic residues" evidence="1">
    <location>
        <begin position="777"/>
        <end position="796"/>
    </location>
</feature>
<keyword evidence="4" id="KW-1185">Reference proteome</keyword>
<name>A0A2V5I1P9_ASPV1</name>
<evidence type="ECO:0008006" key="5">
    <source>
        <dbReference type="Google" id="ProtNLM"/>
    </source>
</evidence>
<dbReference type="GO" id="GO:0005886">
    <property type="term" value="C:plasma membrane"/>
    <property type="evidence" value="ECO:0007669"/>
    <property type="project" value="InterPro"/>
</dbReference>
<feature type="compositionally biased region" description="Pro residues" evidence="1">
    <location>
        <begin position="404"/>
        <end position="419"/>
    </location>
</feature>
<protein>
    <recommendedName>
        <fullName evidence="5">Pheromone-regulated membrane protein</fullName>
    </recommendedName>
</protein>
<keyword evidence="2" id="KW-0472">Membrane</keyword>
<keyword evidence="2" id="KW-0812">Transmembrane</keyword>
<organism evidence="3 4">
    <name type="scientific">Aspergillus violaceofuscus (strain CBS 115571)</name>
    <dbReference type="NCBI Taxonomy" id="1450538"/>
    <lineage>
        <taxon>Eukaryota</taxon>
        <taxon>Fungi</taxon>
        <taxon>Dikarya</taxon>
        <taxon>Ascomycota</taxon>
        <taxon>Pezizomycotina</taxon>
        <taxon>Eurotiomycetes</taxon>
        <taxon>Eurotiomycetidae</taxon>
        <taxon>Eurotiales</taxon>
        <taxon>Aspergillaceae</taxon>
        <taxon>Aspergillus</taxon>
    </lineage>
</organism>
<feature type="transmembrane region" description="Helical" evidence="2">
    <location>
        <begin position="79"/>
        <end position="100"/>
    </location>
</feature>
<feature type="compositionally biased region" description="Polar residues" evidence="1">
    <location>
        <begin position="421"/>
        <end position="435"/>
    </location>
</feature>
<dbReference type="PANTHER" id="PTHR36424">
    <property type="entry name" value="PHEROMONE-REGULATED MEMBRANE PROTEIN 6"/>
    <property type="match status" value="1"/>
</dbReference>
<feature type="compositionally biased region" description="Basic and acidic residues" evidence="1">
    <location>
        <begin position="735"/>
        <end position="747"/>
    </location>
</feature>
<feature type="region of interest" description="Disordered" evidence="1">
    <location>
        <begin position="293"/>
        <end position="672"/>
    </location>
</feature>
<dbReference type="AlphaFoldDB" id="A0A2V5I1P9"/>
<sequence length="978" mass="107477">MFCSGDREKGPVALEEQWDYINLSDFKSESCWSGFSYFLIYVFLLVSVAVYGVDTFTAVNLLAFSRWAGSIEPAIPFKISRWIFAVCIIVSFALLIYRWLRAIRAMRSGSIAHSYLDSLAVRIQSIRMGQNGRGWRRFLVFAELTKSRKGAEYVALFAYFSFESWMSTIFADGPRQVVNAITLYSVMQMDLLPGGSNTDSTDGSTASQLFHNIKVLAEDNTRQAIVLVGMIFTLVIWVLSMLKLLLAVVLYLLFLWHHIPTEDGSLKRYCKRKINSRLTQIVRKKVNKALAKGVALQDRKPTQPNMGIERKPTLPTVGMHDDDKTPIVTTISRSTTQTTLPAYSSRPGTAAPDRKPTLPDLSTFDDKPPALSRTVTQSSFSDAASMSGSTAVSTYSPLDRHGTPAPPVPPLPHQGPAPMPISQTPRPRQNFNQAPPAQGYEEPIDPRSQIPMRSTRTPGPQQQAPLMPRSHTPMSRQNFTPPPSAPGYRGMDRASPAPPMPRIQTPTSRSNYTPAPPSAMHDEGHMPYATQQQDSGVGYNPFANQEAYYPQSSTPFRSYSPATGPNARSLTPGAIRSPVEDMPNQPFSPQNQLSGTPYPMDGHDYPGRSFTPAGPGNTRSPPPTVPAGSWETRTTSPVGAGTANTYTAFSPADRSSPMPLAGDIAPEQDGYNGGYSQHEDHLALSSTTVETLQSTHDPDAGYVAFKPSANITSPLTEHHSYDEHFDQHAEHLAEHHVEHHDEPHAIDHIGGASPAGSHEASHNTNDYIAFNPSATDSHQDSDNRHPPEDEPYGYEHQHDQGHEHIYNYYAGQPPVDAAHNTAMGATSPISSTSHEGYTAFNPFEESHAAVSDNEHERQHHDPHHDHNHNPSQPKNDMPETTVPPEHGYVAFSPVTHALSSSAEAYSPVTTHSTAQMFAPTTTHAMSSPAEAYAPMTQPPPAAHTYSSTPYPPSTQPPELAERAYSPSIQPYRPNQHHF</sequence>
<gene>
    <name evidence="3" type="ORF">BO99DRAFT_413839</name>
</gene>
<feature type="compositionally biased region" description="Low complexity" evidence="1">
    <location>
        <begin position="378"/>
        <end position="389"/>
    </location>
</feature>
<feature type="region of interest" description="Disordered" evidence="1">
    <location>
        <begin position="817"/>
        <end position="887"/>
    </location>
</feature>
<dbReference type="OMA" id="HEASHNT"/>
<feature type="compositionally biased region" description="Low complexity" evidence="1">
    <location>
        <begin position="329"/>
        <end position="339"/>
    </location>
</feature>
<dbReference type="GO" id="GO:0015079">
    <property type="term" value="F:potassium ion transmembrane transporter activity"/>
    <property type="evidence" value="ECO:0007669"/>
    <property type="project" value="InterPro"/>
</dbReference>
<dbReference type="EMBL" id="KZ825149">
    <property type="protein sequence ID" value="PYI18027.1"/>
    <property type="molecule type" value="Genomic_DNA"/>
</dbReference>
<evidence type="ECO:0000256" key="1">
    <source>
        <dbReference type="SAM" id="MobiDB-lite"/>
    </source>
</evidence>
<feature type="compositionally biased region" description="Polar residues" evidence="1">
    <location>
        <begin position="550"/>
        <end position="569"/>
    </location>
</feature>
<feature type="compositionally biased region" description="Polar residues" evidence="1">
    <location>
        <begin position="631"/>
        <end position="648"/>
    </location>
</feature>
<feature type="transmembrane region" description="Helical" evidence="2">
    <location>
        <begin position="224"/>
        <end position="256"/>
    </location>
</feature>
<feature type="region of interest" description="Disordered" evidence="1">
    <location>
        <begin position="735"/>
        <end position="796"/>
    </location>
</feature>
<dbReference type="Pfam" id="PF16944">
    <property type="entry name" value="KCH"/>
    <property type="match status" value="1"/>
</dbReference>
<proteinExistence type="predicted"/>
<feature type="compositionally biased region" description="Basic and acidic residues" evidence="1">
    <location>
        <begin position="844"/>
        <end position="868"/>
    </location>
</feature>
<dbReference type="STRING" id="1450538.A0A2V5I1P9"/>
<dbReference type="PANTHER" id="PTHR36424:SF1">
    <property type="entry name" value="LOW AFFINITY K(+) TRANSPORTER 1-RELATED"/>
    <property type="match status" value="1"/>
</dbReference>
<feature type="compositionally biased region" description="Polar residues" evidence="1">
    <location>
        <begin position="504"/>
        <end position="513"/>
    </location>
</feature>
<evidence type="ECO:0000313" key="3">
    <source>
        <dbReference type="EMBL" id="PYI18027.1"/>
    </source>
</evidence>
<feature type="transmembrane region" description="Helical" evidence="2">
    <location>
        <begin position="37"/>
        <end position="59"/>
    </location>
</feature>
<reference evidence="3 4" key="1">
    <citation type="submission" date="2018-02" db="EMBL/GenBank/DDBJ databases">
        <title>The genomes of Aspergillus section Nigri reveals drivers in fungal speciation.</title>
        <authorList>
            <consortium name="DOE Joint Genome Institute"/>
            <person name="Vesth T.C."/>
            <person name="Nybo J."/>
            <person name="Theobald S."/>
            <person name="Brandl J."/>
            <person name="Frisvad J.C."/>
            <person name="Nielsen K.F."/>
            <person name="Lyhne E.K."/>
            <person name="Kogle M.E."/>
            <person name="Kuo A."/>
            <person name="Riley R."/>
            <person name="Clum A."/>
            <person name="Nolan M."/>
            <person name="Lipzen A."/>
            <person name="Salamov A."/>
            <person name="Henrissat B."/>
            <person name="Wiebenga A."/>
            <person name="De vries R.P."/>
            <person name="Grigoriev I.V."/>
            <person name="Mortensen U.H."/>
            <person name="Andersen M.R."/>
            <person name="Baker S.E."/>
        </authorList>
    </citation>
    <scope>NUCLEOTIDE SEQUENCE [LARGE SCALE GENOMIC DNA]</scope>
    <source>
        <strain evidence="3 4">CBS 115571</strain>
    </source>
</reference>
<feature type="compositionally biased region" description="Polar residues" evidence="1">
    <location>
        <begin position="585"/>
        <end position="595"/>
    </location>
</feature>
<feature type="compositionally biased region" description="Polar residues" evidence="1">
    <location>
        <begin position="762"/>
        <end position="776"/>
    </location>
</feature>
<dbReference type="InterPro" id="IPR031606">
    <property type="entry name" value="Kch1/2"/>
</dbReference>
<evidence type="ECO:0000313" key="4">
    <source>
        <dbReference type="Proteomes" id="UP000249829"/>
    </source>
</evidence>
<evidence type="ECO:0000256" key="2">
    <source>
        <dbReference type="SAM" id="Phobius"/>
    </source>
</evidence>
<keyword evidence="2" id="KW-1133">Transmembrane helix</keyword>
<dbReference type="Proteomes" id="UP000249829">
    <property type="component" value="Unassembled WGS sequence"/>
</dbReference>
<feature type="compositionally biased region" description="Polar residues" evidence="1">
    <location>
        <begin position="451"/>
        <end position="464"/>
    </location>
</feature>
<feature type="compositionally biased region" description="Polar residues" evidence="1">
    <location>
        <begin position="823"/>
        <end position="835"/>
    </location>
</feature>